<reference evidence="1 2" key="1">
    <citation type="journal article" date="2018" name="Front. Plant Sci.">
        <title>Red Clover (Trifolium pratense) and Zigzag Clover (T. medium) - A Picture of Genomic Similarities and Differences.</title>
        <authorList>
            <person name="Dluhosova J."/>
            <person name="Istvanek J."/>
            <person name="Nedelnik J."/>
            <person name="Repkova J."/>
        </authorList>
    </citation>
    <scope>NUCLEOTIDE SEQUENCE [LARGE SCALE GENOMIC DNA]</scope>
    <source>
        <strain evidence="2">cv. 10/8</strain>
        <tissue evidence="1">Leaf</tissue>
    </source>
</reference>
<sequence>MSIDEYAPEDIFHITDAELSFIQDFYRHPKACLTVGVLGGAVLLEAYQIAQLPFSDWAIVQMIKHQHLPFMIPCLRILG</sequence>
<feature type="non-terminal residue" evidence="1">
    <location>
        <position position="79"/>
    </location>
</feature>
<dbReference type="EMBL" id="LXQA010186198">
    <property type="protein sequence ID" value="MCI31311.1"/>
    <property type="molecule type" value="Genomic_DNA"/>
</dbReference>
<accession>A0A392R405</accession>
<keyword evidence="2" id="KW-1185">Reference proteome</keyword>
<dbReference type="Proteomes" id="UP000265520">
    <property type="component" value="Unassembled WGS sequence"/>
</dbReference>
<dbReference type="AlphaFoldDB" id="A0A392R405"/>
<evidence type="ECO:0000313" key="2">
    <source>
        <dbReference type="Proteomes" id="UP000265520"/>
    </source>
</evidence>
<comment type="caution">
    <text evidence="1">The sequence shown here is derived from an EMBL/GenBank/DDBJ whole genome shotgun (WGS) entry which is preliminary data.</text>
</comment>
<name>A0A392R405_9FABA</name>
<organism evidence="1 2">
    <name type="scientific">Trifolium medium</name>
    <dbReference type="NCBI Taxonomy" id="97028"/>
    <lineage>
        <taxon>Eukaryota</taxon>
        <taxon>Viridiplantae</taxon>
        <taxon>Streptophyta</taxon>
        <taxon>Embryophyta</taxon>
        <taxon>Tracheophyta</taxon>
        <taxon>Spermatophyta</taxon>
        <taxon>Magnoliopsida</taxon>
        <taxon>eudicotyledons</taxon>
        <taxon>Gunneridae</taxon>
        <taxon>Pentapetalae</taxon>
        <taxon>rosids</taxon>
        <taxon>fabids</taxon>
        <taxon>Fabales</taxon>
        <taxon>Fabaceae</taxon>
        <taxon>Papilionoideae</taxon>
        <taxon>50 kb inversion clade</taxon>
        <taxon>NPAAA clade</taxon>
        <taxon>Hologalegina</taxon>
        <taxon>IRL clade</taxon>
        <taxon>Trifolieae</taxon>
        <taxon>Trifolium</taxon>
    </lineage>
</organism>
<protein>
    <submittedName>
        <fullName evidence="1">Uncharacterized protein</fullName>
    </submittedName>
</protein>
<proteinExistence type="predicted"/>
<evidence type="ECO:0000313" key="1">
    <source>
        <dbReference type="EMBL" id="MCI31311.1"/>
    </source>
</evidence>